<dbReference type="EMBL" id="GDHC01019680">
    <property type="protein sequence ID" value="JAP98948.1"/>
    <property type="molecule type" value="Transcribed_RNA"/>
</dbReference>
<gene>
    <name evidence="2" type="ORF">g.3723</name>
</gene>
<sequence length="230" mass="24968">TTTATTTTAKTKAIGKCEKNIQTSTTKVRKKHVQFYGDTSKDDVSKFENILVFSATNTPISVRYTPVVTLNRYAKPHSDKVVSSADTSVINKPSRRKAHLEKYDIYPRFVYNDDGCVSVRASEDGRNSRKCPVLSATSPSSVELEGSTTSMESPTQQIQTQVSGNVNEDVPVTLEAVKHELASAVTVVAESIKEYLSKSPIFSSHTQAAMPPAPSGNKLETVDEVVPGVQ</sequence>
<organism evidence="2">
    <name type="scientific">Lygus hesperus</name>
    <name type="common">Western plant bug</name>
    <dbReference type="NCBI Taxonomy" id="30085"/>
    <lineage>
        <taxon>Eukaryota</taxon>
        <taxon>Metazoa</taxon>
        <taxon>Ecdysozoa</taxon>
        <taxon>Arthropoda</taxon>
        <taxon>Hexapoda</taxon>
        <taxon>Insecta</taxon>
        <taxon>Pterygota</taxon>
        <taxon>Neoptera</taxon>
        <taxon>Paraneoptera</taxon>
        <taxon>Hemiptera</taxon>
        <taxon>Heteroptera</taxon>
        <taxon>Panheteroptera</taxon>
        <taxon>Cimicomorpha</taxon>
        <taxon>Miridae</taxon>
        <taxon>Mirini</taxon>
        <taxon>Lygus</taxon>
    </lineage>
</organism>
<feature type="compositionally biased region" description="Polar residues" evidence="1">
    <location>
        <begin position="135"/>
        <end position="155"/>
    </location>
</feature>
<feature type="non-terminal residue" evidence="2">
    <location>
        <position position="1"/>
    </location>
</feature>
<name>A0A146KSJ5_LYGHE</name>
<feature type="region of interest" description="Disordered" evidence="1">
    <location>
        <begin position="127"/>
        <end position="155"/>
    </location>
</feature>
<accession>A0A146KSJ5</accession>
<feature type="region of interest" description="Disordered" evidence="1">
    <location>
        <begin position="204"/>
        <end position="230"/>
    </location>
</feature>
<evidence type="ECO:0000313" key="2">
    <source>
        <dbReference type="EMBL" id="JAP98948.1"/>
    </source>
</evidence>
<protein>
    <submittedName>
        <fullName evidence="2">Uncharacterized protein</fullName>
    </submittedName>
</protein>
<evidence type="ECO:0000256" key="1">
    <source>
        <dbReference type="SAM" id="MobiDB-lite"/>
    </source>
</evidence>
<reference evidence="2" key="1">
    <citation type="journal article" date="2016" name="Gigascience">
        <title>De novo construction of an expanded transcriptome assembly for the western tarnished plant bug, Lygus hesperus.</title>
        <authorList>
            <person name="Tassone E.E."/>
            <person name="Geib S.M."/>
            <person name="Hall B."/>
            <person name="Fabrick J.A."/>
            <person name="Brent C.S."/>
            <person name="Hull J.J."/>
        </authorList>
    </citation>
    <scope>NUCLEOTIDE SEQUENCE</scope>
</reference>
<dbReference type="AlphaFoldDB" id="A0A146KSJ5"/>
<proteinExistence type="predicted"/>